<evidence type="ECO:0000313" key="2">
    <source>
        <dbReference type="Proteomes" id="UP001292094"/>
    </source>
</evidence>
<dbReference type="Proteomes" id="UP001292094">
    <property type="component" value="Unassembled WGS sequence"/>
</dbReference>
<sequence length="134" mass="14662">MALGEKAYVETVLLHRTLRNVLSAVYLAIKESTRIKTSSNLMTETQGLETVSGKSVMVYWRCLYCISRQITAQAVALSSLTPYIEGLDDIHKNAVIFCGLFNKASYSGGYGGAGDGRKDRKVRGLGREAPIIID</sequence>
<evidence type="ECO:0000313" key="1">
    <source>
        <dbReference type="EMBL" id="KAK4320105.1"/>
    </source>
</evidence>
<proteinExistence type="predicted"/>
<dbReference type="EMBL" id="JAWZYT010000694">
    <property type="protein sequence ID" value="KAK4320105.1"/>
    <property type="molecule type" value="Genomic_DNA"/>
</dbReference>
<protein>
    <submittedName>
        <fullName evidence="1">Uncharacterized protein</fullName>
    </submittedName>
</protein>
<name>A0AAE1UIC7_9EUCA</name>
<accession>A0AAE1UIC7</accession>
<gene>
    <name evidence="1" type="ORF">Pmani_009011</name>
</gene>
<dbReference type="AlphaFoldDB" id="A0AAE1UIC7"/>
<keyword evidence="2" id="KW-1185">Reference proteome</keyword>
<comment type="caution">
    <text evidence="1">The sequence shown here is derived from an EMBL/GenBank/DDBJ whole genome shotgun (WGS) entry which is preliminary data.</text>
</comment>
<reference evidence="1" key="1">
    <citation type="submission" date="2023-11" db="EMBL/GenBank/DDBJ databases">
        <title>Genome assemblies of two species of porcelain crab, Petrolisthes cinctipes and Petrolisthes manimaculis (Anomura: Porcellanidae).</title>
        <authorList>
            <person name="Angst P."/>
        </authorList>
    </citation>
    <scope>NUCLEOTIDE SEQUENCE</scope>
    <source>
        <strain evidence="1">PB745_02</strain>
        <tissue evidence="1">Gill</tissue>
    </source>
</reference>
<organism evidence="1 2">
    <name type="scientific">Petrolisthes manimaculis</name>
    <dbReference type="NCBI Taxonomy" id="1843537"/>
    <lineage>
        <taxon>Eukaryota</taxon>
        <taxon>Metazoa</taxon>
        <taxon>Ecdysozoa</taxon>
        <taxon>Arthropoda</taxon>
        <taxon>Crustacea</taxon>
        <taxon>Multicrustacea</taxon>
        <taxon>Malacostraca</taxon>
        <taxon>Eumalacostraca</taxon>
        <taxon>Eucarida</taxon>
        <taxon>Decapoda</taxon>
        <taxon>Pleocyemata</taxon>
        <taxon>Anomura</taxon>
        <taxon>Galatheoidea</taxon>
        <taxon>Porcellanidae</taxon>
        <taxon>Petrolisthes</taxon>
    </lineage>
</organism>